<sequence length="338" mass="36665">MQCSHSPQLTRLPSGSVWCGSNIRHISHAGWYKSDPKPRNIAFSPDGPWFVSRRTARDSDMNASRAIVRLACLVLLCTVVRLSFLTSSAFASPCSRPSGGLSVPALHAESSALPNPKPHRYGSCNLALLALGLSALALRPQMTKTTRVQRFAGFGGSGLSGKWGCYKTEGDIDGYWKATGLPWLARKGLQLMDWGAGKNQNIREFSQKADDIEMEYSFQGPGLGALGFTEKYKVGNGTQVITRMGGAKILVDPVWESDSVLRVTNMSPAKQTQGWTKSVLGGSKDEDANRDASASETTDGGEVIDVHRFYIEEDNLVLEADSSPSGGPVVKWILRKLE</sequence>
<proteinExistence type="predicted"/>
<feature type="region of interest" description="Disordered" evidence="1">
    <location>
        <begin position="272"/>
        <end position="298"/>
    </location>
</feature>
<gene>
    <name evidence="2" type="ORF">SNAT2548_LOCUS16965</name>
</gene>
<keyword evidence="3" id="KW-1185">Reference proteome</keyword>
<reference evidence="2" key="1">
    <citation type="submission" date="2021-02" db="EMBL/GenBank/DDBJ databases">
        <authorList>
            <person name="Dougan E. K."/>
            <person name="Rhodes N."/>
            <person name="Thang M."/>
            <person name="Chan C."/>
        </authorList>
    </citation>
    <scope>NUCLEOTIDE SEQUENCE</scope>
</reference>
<evidence type="ECO:0000256" key="1">
    <source>
        <dbReference type="SAM" id="MobiDB-lite"/>
    </source>
</evidence>
<name>A0A812P7H0_9DINO</name>
<accession>A0A812P7H0</accession>
<evidence type="ECO:0000313" key="3">
    <source>
        <dbReference type="Proteomes" id="UP000604046"/>
    </source>
</evidence>
<dbReference type="OrthoDB" id="428289at2759"/>
<dbReference type="AlphaFoldDB" id="A0A812P7H0"/>
<evidence type="ECO:0000313" key="2">
    <source>
        <dbReference type="EMBL" id="CAE7323823.1"/>
    </source>
</evidence>
<comment type="caution">
    <text evidence="2">The sequence shown here is derived from an EMBL/GenBank/DDBJ whole genome shotgun (WGS) entry which is preliminary data.</text>
</comment>
<organism evidence="2 3">
    <name type="scientific">Symbiodinium natans</name>
    <dbReference type="NCBI Taxonomy" id="878477"/>
    <lineage>
        <taxon>Eukaryota</taxon>
        <taxon>Sar</taxon>
        <taxon>Alveolata</taxon>
        <taxon>Dinophyceae</taxon>
        <taxon>Suessiales</taxon>
        <taxon>Symbiodiniaceae</taxon>
        <taxon>Symbiodinium</taxon>
    </lineage>
</organism>
<dbReference type="Proteomes" id="UP000604046">
    <property type="component" value="Unassembled WGS sequence"/>
</dbReference>
<dbReference type="EMBL" id="CAJNDS010002096">
    <property type="protein sequence ID" value="CAE7323823.1"/>
    <property type="molecule type" value="Genomic_DNA"/>
</dbReference>
<protein>
    <submittedName>
        <fullName evidence="2">Uncharacterized protein</fullName>
    </submittedName>
</protein>